<gene>
    <name evidence="3" type="ORF">JI749_12905</name>
</gene>
<feature type="transmembrane region" description="Helical" evidence="1">
    <location>
        <begin position="246"/>
        <end position="268"/>
    </location>
</feature>
<evidence type="ECO:0000313" key="4">
    <source>
        <dbReference type="Proteomes" id="UP000595460"/>
    </source>
</evidence>
<feature type="transmembrane region" description="Helical" evidence="1">
    <location>
        <begin position="311"/>
        <end position="329"/>
    </location>
</feature>
<feature type="transmembrane region" description="Helical" evidence="1">
    <location>
        <begin position="44"/>
        <end position="64"/>
    </location>
</feature>
<dbReference type="PANTHER" id="PTHR23028">
    <property type="entry name" value="ACETYLTRANSFERASE"/>
    <property type="match status" value="1"/>
</dbReference>
<dbReference type="Pfam" id="PF01757">
    <property type="entry name" value="Acyl_transf_3"/>
    <property type="match status" value="1"/>
</dbReference>
<dbReference type="RefSeq" id="WP_201654553.1">
    <property type="nucleotide sequence ID" value="NZ_CP068047.1"/>
</dbReference>
<feature type="domain" description="Acyltransferase 3" evidence="2">
    <location>
        <begin position="16"/>
        <end position="326"/>
    </location>
</feature>
<keyword evidence="4" id="KW-1185">Reference proteome</keyword>
<evidence type="ECO:0000256" key="1">
    <source>
        <dbReference type="SAM" id="Phobius"/>
    </source>
</evidence>
<feature type="transmembrane region" description="Helical" evidence="1">
    <location>
        <begin position="128"/>
        <end position="150"/>
    </location>
</feature>
<feature type="transmembrane region" description="Helical" evidence="1">
    <location>
        <begin position="85"/>
        <end position="108"/>
    </location>
</feature>
<keyword evidence="1" id="KW-0472">Membrane</keyword>
<dbReference type="GO" id="GO:0016746">
    <property type="term" value="F:acyltransferase activity"/>
    <property type="evidence" value="ECO:0007669"/>
    <property type="project" value="UniProtKB-KW"/>
</dbReference>
<sequence length="342" mass="37189">MSDASTPKSLPHVVTVDCARGLLAASVMAYHYLHMEGIAHVERVAYYAVYGFFVISGFALYLRYQGDLKTAQDLRKYLARRLFRIAPLFYCAIILHLLLVGPEAAQGYKVIWSASLLFGFANAGDSSLLMGGWSIGIEMVFYLLLPFVVWTLTSRGSIAAATAAALVLSVAFVNFTLQGQQAFDASLWSTYTQPAAFLGYFMAGMLIAAIFVASPRKGRFWPPALMVAALVPFVLIEAAYPIDLLVGWRGIVLIGATIAFVVGAVYLVEPTGLARTIARAIGGLSYPIYLLHPLAYLAVGKLGIVAAWPRLLAATCLTVLVSMMVMRWIETPARAFGRRAFP</sequence>
<feature type="transmembrane region" description="Helical" evidence="1">
    <location>
        <begin position="280"/>
        <end position="299"/>
    </location>
</feature>
<accession>A0ABX7BXC1</accession>
<feature type="transmembrane region" description="Helical" evidence="1">
    <location>
        <begin position="157"/>
        <end position="175"/>
    </location>
</feature>
<keyword evidence="3" id="KW-0808">Transferase</keyword>
<reference evidence="3 4" key="1">
    <citation type="submission" date="2021-01" db="EMBL/GenBank/DDBJ databases">
        <title>Genome seq and assembly of Devosia sp. G19.</title>
        <authorList>
            <person name="Chhetri G."/>
        </authorList>
    </citation>
    <scope>NUCLEOTIDE SEQUENCE [LARGE SCALE GENOMIC DNA]</scope>
    <source>
        <strain evidence="3 4">G19</strain>
    </source>
</reference>
<dbReference type="InterPro" id="IPR002656">
    <property type="entry name" value="Acyl_transf_3_dom"/>
</dbReference>
<dbReference type="Proteomes" id="UP000595460">
    <property type="component" value="Chromosome"/>
</dbReference>
<protein>
    <submittedName>
        <fullName evidence="3">Acyltransferase</fullName>
    </submittedName>
</protein>
<proteinExistence type="predicted"/>
<evidence type="ECO:0000259" key="2">
    <source>
        <dbReference type="Pfam" id="PF01757"/>
    </source>
</evidence>
<dbReference type="InterPro" id="IPR050879">
    <property type="entry name" value="Acyltransferase_3"/>
</dbReference>
<evidence type="ECO:0000313" key="3">
    <source>
        <dbReference type="EMBL" id="QQR35262.1"/>
    </source>
</evidence>
<keyword evidence="1" id="KW-1133">Transmembrane helix</keyword>
<keyword evidence="3" id="KW-0012">Acyltransferase</keyword>
<dbReference type="EMBL" id="CP068047">
    <property type="protein sequence ID" value="QQR35262.1"/>
    <property type="molecule type" value="Genomic_DNA"/>
</dbReference>
<name>A0ABX7BXC1_9HYPH</name>
<keyword evidence="1" id="KW-0812">Transmembrane</keyword>
<feature type="transmembrane region" description="Helical" evidence="1">
    <location>
        <begin position="220"/>
        <end position="240"/>
    </location>
</feature>
<feature type="transmembrane region" description="Helical" evidence="1">
    <location>
        <begin position="195"/>
        <end position="213"/>
    </location>
</feature>
<organism evidence="3 4">
    <name type="scientific">Devosia oryziradicis</name>
    <dbReference type="NCBI Taxonomy" id="2801335"/>
    <lineage>
        <taxon>Bacteria</taxon>
        <taxon>Pseudomonadati</taxon>
        <taxon>Pseudomonadota</taxon>
        <taxon>Alphaproteobacteria</taxon>
        <taxon>Hyphomicrobiales</taxon>
        <taxon>Devosiaceae</taxon>
        <taxon>Devosia</taxon>
    </lineage>
</organism>